<protein>
    <submittedName>
        <fullName evidence="1">DUF4270 domain-containing protein</fullName>
    </submittedName>
</protein>
<accession>A0ABX0QIA7</accession>
<comment type="caution">
    <text evidence="1">The sequence shown here is derived from an EMBL/GenBank/DDBJ whole genome shotgun (WGS) entry which is preliminary data.</text>
</comment>
<dbReference type="InterPro" id="IPR025366">
    <property type="entry name" value="DUF4270"/>
</dbReference>
<name>A0ABX0QIA7_9BACT</name>
<evidence type="ECO:0000313" key="1">
    <source>
        <dbReference type="EMBL" id="NID11866.1"/>
    </source>
</evidence>
<evidence type="ECO:0000313" key="2">
    <source>
        <dbReference type="Proteomes" id="UP000606008"/>
    </source>
</evidence>
<organism evidence="1 2">
    <name type="scientific">Fibrivirga algicola</name>
    <dbReference type="NCBI Taxonomy" id="2950420"/>
    <lineage>
        <taxon>Bacteria</taxon>
        <taxon>Pseudomonadati</taxon>
        <taxon>Bacteroidota</taxon>
        <taxon>Cytophagia</taxon>
        <taxon>Cytophagales</taxon>
        <taxon>Spirosomataceae</taxon>
        <taxon>Fibrivirga</taxon>
    </lineage>
</organism>
<gene>
    <name evidence="1" type="ORF">F7231_16955</name>
</gene>
<keyword evidence="2" id="KW-1185">Reference proteome</keyword>
<proteinExistence type="predicted"/>
<dbReference type="Proteomes" id="UP000606008">
    <property type="component" value="Unassembled WGS sequence"/>
</dbReference>
<dbReference type="Pfam" id="PF14092">
    <property type="entry name" value="DUF4270"/>
    <property type="match status" value="1"/>
</dbReference>
<sequence>MKLPNTNLTSTRRKQTLASVISTSIHNWPVRLAFVAAVLLTAIACEEPKEIGLAPTTPVGVLYTDTLTITRTTIQLDSVRSNDQSTALVGRYTDPIFGQVETKAYIQLRPTQGLIVRDSGTTNVTAASRIIVDSTKVRFPLNGIWYGDTTVSQEIVLSRLTDSLRSINYDITSPGPAVAQVIARRTVKPRPSVADTVGYLSPITVDNSLGREIIALANTNALLFNTSGILVDPVAFRKQIARDFVITSTSSPQAAVLGITPSEGSVITYFHVQGESYPQAYTLPFVGKRFNQVVANRAGTPLASLRPGQSQATTITGRTYVQPGTGVTTKLQFPSLTNLLKTGRVAINRADMVITPTAPEDAKRPLPPYLTLAEVDAQNRLTRSATTTGVASLLFTVQSFGPLNRTPSAFTGSQVAIRDLRTNSYTFQLAGYLQSVAAGVSPNDGLALLTPSNRELFVQNQQTGALNDQTQAVLSDRVWRMVLDGKASVKLILFYTKSN</sequence>
<dbReference type="EMBL" id="WAEL01000006">
    <property type="protein sequence ID" value="NID11866.1"/>
    <property type="molecule type" value="Genomic_DNA"/>
</dbReference>
<reference evidence="1" key="1">
    <citation type="submission" date="2024-05" db="EMBL/GenBank/DDBJ databases">
        <authorList>
            <person name="Jung D.-H."/>
        </authorList>
    </citation>
    <scope>NUCLEOTIDE SEQUENCE</scope>
    <source>
        <strain evidence="1">JA-25</strain>
    </source>
</reference>